<dbReference type="Proteomes" id="UP000308836">
    <property type="component" value="Unassembled WGS sequence"/>
</dbReference>
<name>A0AC61R7K1_9FIRM</name>
<evidence type="ECO:0000313" key="2">
    <source>
        <dbReference type="Proteomes" id="UP000308836"/>
    </source>
</evidence>
<evidence type="ECO:0000313" key="1">
    <source>
        <dbReference type="EMBL" id="TGY65883.1"/>
    </source>
</evidence>
<reference evidence="1" key="1">
    <citation type="submission" date="2019-04" db="EMBL/GenBank/DDBJ databases">
        <title>Microbes associate with the intestines of laboratory mice.</title>
        <authorList>
            <person name="Navarre W."/>
            <person name="Wong E."/>
            <person name="Huang K."/>
            <person name="Tropini C."/>
            <person name="Ng K."/>
            <person name="Yu B."/>
        </authorList>
    </citation>
    <scope>NUCLEOTIDE SEQUENCE</scope>
    <source>
        <strain evidence="1">NM09_H32</strain>
    </source>
</reference>
<comment type="caution">
    <text evidence="1">The sequence shown here is derived from an EMBL/GenBank/DDBJ whole genome shotgun (WGS) entry which is preliminary data.</text>
</comment>
<keyword evidence="2" id="KW-1185">Reference proteome</keyword>
<sequence length="79" mass="9300">MLDEKELIEIIEPILEILRSLEDQLGTSLMEVPSIHFVRDPQSTDFLIGDHRLDEEALQQIEEFLQQEIESMYHPTILH</sequence>
<organism evidence="1 2">
    <name type="scientific">Dubosiella muris</name>
    <dbReference type="NCBI Taxonomy" id="3038133"/>
    <lineage>
        <taxon>Bacteria</taxon>
        <taxon>Bacillati</taxon>
        <taxon>Bacillota</taxon>
        <taxon>Erysipelotrichia</taxon>
        <taxon>Erysipelotrichales</taxon>
        <taxon>Erysipelotrichaceae</taxon>
        <taxon>Dubosiella</taxon>
    </lineage>
</organism>
<protein>
    <submittedName>
        <fullName evidence="1">Uncharacterized protein</fullName>
    </submittedName>
</protein>
<gene>
    <name evidence="1" type="ORF">E5336_06950</name>
</gene>
<dbReference type="EMBL" id="SRYG01000012">
    <property type="protein sequence ID" value="TGY65883.1"/>
    <property type="molecule type" value="Genomic_DNA"/>
</dbReference>
<accession>A0AC61R7K1</accession>
<proteinExistence type="predicted"/>